<comment type="caution">
    <text evidence="1">The sequence shown here is derived from an EMBL/GenBank/DDBJ whole genome shotgun (WGS) entry which is preliminary data.</text>
</comment>
<dbReference type="RefSeq" id="WP_268901305.1">
    <property type="nucleotide sequence ID" value="NZ_JAKNQT010000001.1"/>
</dbReference>
<dbReference type="EMBL" id="JAKNQU010000002">
    <property type="protein sequence ID" value="MCZ0926474.1"/>
    <property type="molecule type" value="Genomic_DNA"/>
</dbReference>
<gene>
    <name evidence="1" type="ORF">L0635_05175</name>
</gene>
<name>A0ABT4IS34_9GAMM</name>
<dbReference type="Gene3D" id="3.30.50.20">
    <property type="entry name" value="prophage-derive protein ybcO"/>
    <property type="match status" value="1"/>
</dbReference>
<proteinExistence type="predicted"/>
<evidence type="ECO:0000313" key="1">
    <source>
        <dbReference type="EMBL" id="MCZ0926474.1"/>
    </source>
</evidence>
<protein>
    <recommendedName>
        <fullName evidence="3">DUF1364 family protein</fullName>
    </recommendedName>
</protein>
<evidence type="ECO:0000313" key="2">
    <source>
        <dbReference type="Proteomes" id="UP001321125"/>
    </source>
</evidence>
<dbReference type="Proteomes" id="UP001321125">
    <property type="component" value="Unassembled WGS sequence"/>
</dbReference>
<accession>A0ABT4IS34</accession>
<sequence>MLPNECYLPTKPHRSPQWLSNVHEIDSCVLCGAWGIQAAHSNQHRGRGQKASDALTAALCPQCHHEIDNGHHLSREERRARMNEAIVLTLDLLARRQLVKAVK</sequence>
<keyword evidence="2" id="KW-1185">Reference proteome</keyword>
<evidence type="ECO:0008006" key="3">
    <source>
        <dbReference type="Google" id="ProtNLM"/>
    </source>
</evidence>
<reference evidence="1 2" key="1">
    <citation type="submission" date="2022-02" db="EMBL/GenBank/DDBJ databases">
        <title>Study of halophilic communities from a Mexican lake.</title>
        <authorList>
            <person name="Hernandez-Soto L.M."/>
            <person name="Martinez-Abarca F."/>
            <person name="Ramirez-Saad H.C."/>
            <person name="Aguirre-Garrido J.F."/>
        </authorList>
    </citation>
    <scope>NUCLEOTIDE SEQUENCE [LARGE SCALE GENOMIC DNA]</scope>
    <source>
        <strain evidence="1 2">Hjan13</strain>
    </source>
</reference>
<organism evidence="1 2">
    <name type="scientific">Vreelandella janggokensis</name>
    <dbReference type="NCBI Taxonomy" id="370767"/>
    <lineage>
        <taxon>Bacteria</taxon>
        <taxon>Pseudomonadati</taxon>
        <taxon>Pseudomonadota</taxon>
        <taxon>Gammaproteobacteria</taxon>
        <taxon>Oceanospirillales</taxon>
        <taxon>Halomonadaceae</taxon>
        <taxon>Vreelandella</taxon>
    </lineage>
</organism>